<keyword evidence="13" id="KW-1185">Reference proteome</keyword>
<keyword evidence="5 10" id="KW-0812">Transmembrane</keyword>
<keyword evidence="2" id="KW-0813">Transport</keyword>
<dbReference type="Pfam" id="PF01699">
    <property type="entry name" value="Na_Ca_ex"/>
    <property type="match status" value="1"/>
</dbReference>
<keyword evidence="6 10" id="KW-1133">Transmembrane helix</keyword>
<gene>
    <name evidence="12" type="ORF">CHARACLAT_028081</name>
</gene>
<evidence type="ECO:0000256" key="4">
    <source>
        <dbReference type="ARBA" id="ARBA00022568"/>
    </source>
</evidence>
<dbReference type="Gene3D" id="1.20.1420.30">
    <property type="entry name" value="NCX, central ion-binding region"/>
    <property type="match status" value="1"/>
</dbReference>
<sequence length="183" mass="19752">MALGSSAPEILLSVIEVCGHNFNAGELGPGTIVGSAAFNMLVIIGLCVSVIPDGKSRKIKHLRVFFITAFWSIFAYIWLYLILAVISPGIVENRIASKATCLLLRHGRAAQESPRGLTQQPQCRSSKELQRQAHFVGAVQARTQRPKTKGHTTPQPRPNRASGPRQAAGGSEVAHSQAPNSRH</sequence>
<evidence type="ECO:0000256" key="6">
    <source>
        <dbReference type="ARBA" id="ARBA00022989"/>
    </source>
</evidence>
<comment type="subcellular location">
    <subcellularLocation>
        <location evidence="1">Endomembrane system</location>
        <topology evidence="1">Multi-pass membrane protein</topology>
    </subcellularLocation>
</comment>
<dbReference type="PANTHER" id="PTHR11878:SF8">
    <property type="entry name" value="SODIUM_CALCIUM EXCHANGER 2"/>
    <property type="match status" value="1"/>
</dbReference>
<dbReference type="EMBL" id="JAHUTJ010077450">
    <property type="protein sequence ID" value="MED6295113.1"/>
    <property type="molecule type" value="Genomic_DNA"/>
</dbReference>
<evidence type="ECO:0000256" key="1">
    <source>
        <dbReference type="ARBA" id="ARBA00004127"/>
    </source>
</evidence>
<reference evidence="12 13" key="1">
    <citation type="submission" date="2021-06" db="EMBL/GenBank/DDBJ databases">
        <authorList>
            <person name="Palmer J.M."/>
        </authorList>
    </citation>
    <scope>NUCLEOTIDE SEQUENCE [LARGE SCALE GENOMIC DNA]</scope>
    <source>
        <strain evidence="12 13">CL_MEX2019</strain>
        <tissue evidence="12">Muscle</tissue>
    </source>
</reference>
<keyword evidence="4" id="KW-0109">Calcium transport</keyword>
<evidence type="ECO:0000256" key="9">
    <source>
        <dbReference type="SAM" id="MobiDB-lite"/>
    </source>
</evidence>
<evidence type="ECO:0000256" key="7">
    <source>
        <dbReference type="ARBA" id="ARBA00023065"/>
    </source>
</evidence>
<evidence type="ECO:0000256" key="10">
    <source>
        <dbReference type="SAM" id="Phobius"/>
    </source>
</evidence>
<evidence type="ECO:0000256" key="2">
    <source>
        <dbReference type="ARBA" id="ARBA00022448"/>
    </source>
</evidence>
<evidence type="ECO:0000256" key="3">
    <source>
        <dbReference type="ARBA" id="ARBA00022449"/>
    </source>
</evidence>
<feature type="domain" description="Sodium/calcium exchanger membrane region" evidence="11">
    <location>
        <begin position="1"/>
        <end position="88"/>
    </location>
</feature>
<accession>A0ABU7F6Q8</accession>
<evidence type="ECO:0000256" key="5">
    <source>
        <dbReference type="ARBA" id="ARBA00022692"/>
    </source>
</evidence>
<evidence type="ECO:0000256" key="8">
    <source>
        <dbReference type="ARBA" id="ARBA00023136"/>
    </source>
</evidence>
<keyword evidence="3" id="KW-0050">Antiport</keyword>
<organism evidence="12 13">
    <name type="scientific">Characodon lateralis</name>
    <dbReference type="NCBI Taxonomy" id="208331"/>
    <lineage>
        <taxon>Eukaryota</taxon>
        <taxon>Metazoa</taxon>
        <taxon>Chordata</taxon>
        <taxon>Craniata</taxon>
        <taxon>Vertebrata</taxon>
        <taxon>Euteleostomi</taxon>
        <taxon>Actinopterygii</taxon>
        <taxon>Neopterygii</taxon>
        <taxon>Teleostei</taxon>
        <taxon>Neoteleostei</taxon>
        <taxon>Acanthomorphata</taxon>
        <taxon>Ovalentaria</taxon>
        <taxon>Atherinomorphae</taxon>
        <taxon>Cyprinodontiformes</taxon>
        <taxon>Goodeidae</taxon>
        <taxon>Characodon</taxon>
    </lineage>
</organism>
<evidence type="ECO:0000313" key="13">
    <source>
        <dbReference type="Proteomes" id="UP001352852"/>
    </source>
</evidence>
<protein>
    <recommendedName>
        <fullName evidence="11">Sodium/calcium exchanger membrane region domain-containing protein</fullName>
    </recommendedName>
</protein>
<proteinExistence type="predicted"/>
<feature type="transmembrane region" description="Helical" evidence="10">
    <location>
        <begin position="64"/>
        <end position="86"/>
    </location>
</feature>
<keyword evidence="7" id="KW-0406">Ion transport</keyword>
<feature type="region of interest" description="Disordered" evidence="9">
    <location>
        <begin position="136"/>
        <end position="183"/>
    </location>
</feature>
<comment type="caution">
    <text evidence="12">The sequence shown here is derived from an EMBL/GenBank/DDBJ whole genome shotgun (WGS) entry which is preliminary data.</text>
</comment>
<dbReference type="InterPro" id="IPR051171">
    <property type="entry name" value="CaCA"/>
</dbReference>
<dbReference type="InterPro" id="IPR044880">
    <property type="entry name" value="NCX_ion-bd_dom_sf"/>
</dbReference>
<keyword evidence="4" id="KW-0106">Calcium</keyword>
<keyword evidence="8 10" id="KW-0472">Membrane</keyword>
<dbReference type="InterPro" id="IPR004837">
    <property type="entry name" value="NaCa_Exmemb"/>
</dbReference>
<feature type="transmembrane region" description="Helical" evidence="10">
    <location>
        <begin position="32"/>
        <end position="52"/>
    </location>
</feature>
<dbReference type="Proteomes" id="UP001352852">
    <property type="component" value="Unassembled WGS sequence"/>
</dbReference>
<dbReference type="PANTHER" id="PTHR11878">
    <property type="entry name" value="SODIUM/CALCIUM EXCHANGER"/>
    <property type="match status" value="1"/>
</dbReference>
<name>A0ABU7F6Q8_9TELE</name>
<evidence type="ECO:0000259" key="11">
    <source>
        <dbReference type="Pfam" id="PF01699"/>
    </source>
</evidence>
<evidence type="ECO:0000313" key="12">
    <source>
        <dbReference type="EMBL" id="MED6295113.1"/>
    </source>
</evidence>